<feature type="region of interest" description="Disordered" evidence="1">
    <location>
        <begin position="1"/>
        <end position="76"/>
    </location>
</feature>
<organism evidence="2 3">
    <name type="scientific">Prorocentrum cordatum</name>
    <dbReference type="NCBI Taxonomy" id="2364126"/>
    <lineage>
        <taxon>Eukaryota</taxon>
        <taxon>Sar</taxon>
        <taxon>Alveolata</taxon>
        <taxon>Dinophyceae</taxon>
        <taxon>Prorocentrales</taxon>
        <taxon>Prorocentraceae</taxon>
        <taxon>Prorocentrum</taxon>
    </lineage>
</organism>
<comment type="caution">
    <text evidence="2">The sequence shown here is derived from an EMBL/GenBank/DDBJ whole genome shotgun (WGS) entry which is preliminary data.</text>
</comment>
<feature type="non-terminal residue" evidence="2">
    <location>
        <position position="152"/>
    </location>
</feature>
<evidence type="ECO:0000313" key="2">
    <source>
        <dbReference type="EMBL" id="CAK0789621.1"/>
    </source>
</evidence>
<gene>
    <name evidence="2" type="ORF">PCOR1329_LOCUS1146</name>
</gene>
<name>A0ABN9PCD1_9DINO</name>
<reference evidence="2" key="1">
    <citation type="submission" date="2023-10" db="EMBL/GenBank/DDBJ databases">
        <authorList>
            <person name="Chen Y."/>
            <person name="Shah S."/>
            <person name="Dougan E. K."/>
            <person name="Thang M."/>
            <person name="Chan C."/>
        </authorList>
    </citation>
    <scope>NUCLEOTIDE SEQUENCE [LARGE SCALE GENOMIC DNA]</scope>
</reference>
<dbReference type="Proteomes" id="UP001189429">
    <property type="component" value="Unassembled WGS sequence"/>
</dbReference>
<evidence type="ECO:0000256" key="1">
    <source>
        <dbReference type="SAM" id="MobiDB-lite"/>
    </source>
</evidence>
<accession>A0ABN9PCD1</accession>
<protein>
    <submittedName>
        <fullName evidence="2">Uncharacterized protein</fullName>
    </submittedName>
</protein>
<sequence>RPRSPWRPRAAAAGPPGGPGRPLPGPCPAPPPRASLGLPRRHAGQTCRTTLSPGGGPASLLRRRAVGGSEGTPPRAGCSQGAVWYLYDDHPSASGDKEVVAACTNPGRAAMRSRVRQGVPGGPACVRFVALLLAGICAWEAEAAKKKSAARG</sequence>
<evidence type="ECO:0000313" key="3">
    <source>
        <dbReference type="Proteomes" id="UP001189429"/>
    </source>
</evidence>
<dbReference type="EMBL" id="CAUYUJ010000272">
    <property type="protein sequence ID" value="CAK0789621.1"/>
    <property type="molecule type" value="Genomic_DNA"/>
</dbReference>
<keyword evidence="3" id="KW-1185">Reference proteome</keyword>
<feature type="non-terminal residue" evidence="2">
    <location>
        <position position="1"/>
    </location>
</feature>
<feature type="compositionally biased region" description="Pro residues" evidence="1">
    <location>
        <begin position="16"/>
        <end position="33"/>
    </location>
</feature>
<proteinExistence type="predicted"/>